<keyword evidence="4" id="KW-0547">Nucleotide-binding</keyword>
<accession>A0AAU9K628</accession>
<dbReference type="SUPFAM" id="SSF53244">
    <property type="entry name" value="MurD-like peptide ligases, peptide-binding domain"/>
    <property type="match status" value="1"/>
</dbReference>
<dbReference type="InterPro" id="IPR036565">
    <property type="entry name" value="Mur-like_cat_sf"/>
</dbReference>
<keyword evidence="5" id="KW-0067">ATP-binding</keyword>
<dbReference type="GO" id="GO:0005524">
    <property type="term" value="F:ATP binding"/>
    <property type="evidence" value="ECO:0007669"/>
    <property type="project" value="UniProtKB-KW"/>
</dbReference>
<dbReference type="InterPro" id="IPR001645">
    <property type="entry name" value="Folylpolyglutamate_synth"/>
</dbReference>
<evidence type="ECO:0000313" key="8">
    <source>
        <dbReference type="EMBL" id="CAG9335229.1"/>
    </source>
</evidence>
<dbReference type="GO" id="GO:0005829">
    <property type="term" value="C:cytosol"/>
    <property type="evidence" value="ECO:0007669"/>
    <property type="project" value="TreeGrafter"/>
</dbReference>
<proteinExistence type="inferred from homology"/>
<dbReference type="NCBIfam" id="TIGR01499">
    <property type="entry name" value="folC"/>
    <property type="match status" value="1"/>
</dbReference>
<evidence type="ECO:0000256" key="6">
    <source>
        <dbReference type="ARBA" id="ARBA00022842"/>
    </source>
</evidence>
<dbReference type="SUPFAM" id="SSF53623">
    <property type="entry name" value="MurD-like peptide ligases, catalytic domain"/>
    <property type="match status" value="1"/>
</dbReference>
<evidence type="ECO:0000313" key="9">
    <source>
        <dbReference type="Proteomes" id="UP001162131"/>
    </source>
</evidence>
<dbReference type="EMBL" id="CAJZBQ010000062">
    <property type="protein sequence ID" value="CAG9335229.1"/>
    <property type="molecule type" value="Genomic_DNA"/>
</dbReference>
<dbReference type="InterPro" id="IPR036615">
    <property type="entry name" value="Mur_ligase_C_dom_sf"/>
</dbReference>
<dbReference type="InterPro" id="IPR018109">
    <property type="entry name" value="Folylpolyglutamate_synth_CS"/>
</dbReference>
<evidence type="ECO:0000256" key="1">
    <source>
        <dbReference type="ARBA" id="ARBA00008276"/>
    </source>
</evidence>
<evidence type="ECO:0000256" key="2">
    <source>
        <dbReference type="ARBA" id="ARBA00022598"/>
    </source>
</evidence>
<dbReference type="PANTHER" id="PTHR11136:SF0">
    <property type="entry name" value="DIHYDROFOLATE SYNTHETASE-RELATED"/>
    <property type="match status" value="1"/>
</dbReference>
<dbReference type="Proteomes" id="UP001162131">
    <property type="component" value="Unassembled WGS sequence"/>
</dbReference>
<evidence type="ECO:0000259" key="7">
    <source>
        <dbReference type="Pfam" id="PF02875"/>
    </source>
</evidence>
<evidence type="ECO:0000256" key="3">
    <source>
        <dbReference type="ARBA" id="ARBA00022723"/>
    </source>
</evidence>
<gene>
    <name evidence="8" type="ORF">BSTOLATCC_MIC63706</name>
</gene>
<keyword evidence="3" id="KW-0479">Metal-binding</keyword>
<dbReference type="Gene3D" id="3.90.190.20">
    <property type="entry name" value="Mur ligase, C-terminal domain"/>
    <property type="match status" value="1"/>
</dbReference>
<dbReference type="Pfam" id="PF02875">
    <property type="entry name" value="Mur_ligase_C"/>
    <property type="match status" value="1"/>
</dbReference>
<keyword evidence="6" id="KW-0460">Magnesium</keyword>
<dbReference type="GO" id="GO:0046872">
    <property type="term" value="F:metal ion binding"/>
    <property type="evidence" value="ECO:0007669"/>
    <property type="project" value="UniProtKB-KW"/>
</dbReference>
<comment type="caution">
    <text evidence="8">The sequence shown here is derived from an EMBL/GenBank/DDBJ whole genome shotgun (WGS) entry which is preliminary data.</text>
</comment>
<evidence type="ECO:0000256" key="5">
    <source>
        <dbReference type="ARBA" id="ARBA00022840"/>
    </source>
</evidence>
<dbReference type="InterPro" id="IPR004101">
    <property type="entry name" value="Mur_ligase_C"/>
</dbReference>
<dbReference type="PIRSF" id="PIRSF001563">
    <property type="entry name" value="Folylpolyglu_synth"/>
    <property type="match status" value="1"/>
</dbReference>
<dbReference type="Gene3D" id="3.40.1190.10">
    <property type="entry name" value="Mur-like, catalytic domain"/>
    <property type="match status" value="1"/>
</dbReference>
<dbReference type="GO" id="GO:0005739">
    <property type="term" value="C:mitochondrion"/>
    <property type="evidence" value="ECO:0007669"/>
    <property type="project" value="TreeGrafter"/>
</dbReference>
<dbReference type="GO" id="GO:0008841">
    <property type="term" value="F:dihydrofolate synthase activity"/>
    <property type="evidence" value="ECO:0007669"/>
    <property type="project" value="TreeGrafter"/>
</dbReference>
<reference evidence="8" key="1">
    <citation type="submission" date="2021-09" db="EMBL/GenBank/DDBJ databases">
        <authorList>
            <consortium name="AG Swart"/>
            <person name="Singh M."/>
            <person name="Singh A."/>
            <person name="Seah K."/>
            <person name="Emmerich C."/>
        </authorList>
    </citation>
    <scope>NUCLEOTIDE SEQUENCE</scope>
    <source>
        <strain evidence="8">ATCC30299</strain>
    </source>
</reference>
<dbReference type="GO" id="GO:0004326">
    <property type="term" value="F:tetrahydrofolylpolyglutamate synthase activity"/>
    <property type="evidence" value="ECO:0007669"/>
    <property type="project" value="InterPro"/>
</dbReference>
<dbReference type="AlphaFoldDB" id="A0AAU9K628"/>
<name>A0AAU9K628_9CILI</name>
<protein>
    <recommendedName>
        <fullName evidence="7">Mur ligase C-terminal domain-containing protein</fullName>
    </recommendedName>
</protein>
<dbReference type="PROSITE" id="PS01012">
    <property type="entry name" value="FOLYLPOLYGLU_SYNT_2"/>
    <property type="match status" value="1"/>
</dbReference>
<keyword evidence="2" id="KW-0436">Ligase</keyword>
<comment type="similarity">
    <text evidence="1">Belongs to the folylpolyglutamate synthase family.</text>
</comment>
<keyword evidence="9" id="KW-1185">Reference proteome</keyword>
<dbReference type="PANTHER" id="PTHR11136">
    <property type="entry name" value="FOLYLPOLYGLUTAMATE SYNTHASE-RELATED"/>
    <property type="match status" value="1"/>
</dbReference>
<feature type="domain" description="Mur ligase C-terminal" evidence="7">
    <location>
        <begin position="258"/>
        <end position="379"/>
    </location>
</feature>
<evidence type="ECO:0000256" key="4">
    <source>
        <dbReference type="ARBA" id="ARBA00022741"/>
    </source>
</evidence>
<organism evidence="8 9">
    <name type="scientific">Blepharisma stoltei</name>
    <dbReference type="NCBI Taxonomy" id="1481888"/>
    <lineage>
        <taxon>Eukaryota</taxon>
        <taxon>Sar</taxon>
        <taxon>Alveolata</taxon>
        <taxon>Ciliophora</taxon>
        <taxon>Postciliodesmatophora</taxon>
        <taxon>Heterotrichea</taxon>
        <taxon>Heterotrichida</taxon>
        <taxon>Blepharismidae</taxon>
        <taxon>Blepharisma</taxon>
    </lineage>
</organism>
<sequence>MNFSDCENFLKILMNGPPGHIENTKTLAIAFNNPHEGYNIIHITGTNGKGTVSKLCASALEKSGYKVGLYISPHISTFRERIRINSKIIPKQKCAQITEEIVKITQERNLSIGWFEYFLFLGFLYFKQENVDWAVIEVGVGGLLDNTNIVNSFISIITSVGFDHVELLGPTLEDIAFQKAGIIKEGRPCVIGPHCPLEVISKVSREKRAELICVPEISETAYNENKRIVSTAFDTLRRYGIEIQENVLDGLDIQQPCRCQIEKINNKAVVLDVGHNPPAISRLYQDLKNIFPGFKFVSIFAMTKGKMHEATLRELINGTDKIYIVSSSHPKIVPYQDLAAVLNNIAQGQLVGSGDCNETVPAVLEELRDNEILVICGSFYIMKTVCDLLGISLKGKL</sequence>